<name>A0A8C4X414_ERPCA</name>
<sequence>MDLSLGESKSFRENQTVCASTTSRNSSVSLKTARQPTYAFLYFIFMVVVMLTVCGNLAVIISVSHFKQLHIPSNFLVLSLAMADFLIGIIVMPLIMVQSIGICWCFSDVFCLMFSFMDVFLMSVSIHNLMLIAIDRYIAVCAPLLYSTKMTIQVTSVLISLNWIISLIYTLLIIYYKENVEQNSCPEECLFILGEVLLFVDLLVSFIVPTSSMILLYMKIFIVARKHAKVINCRSGHRVVHDKKKKNVSKGSERKAAKTLGIVIVAFLVCWIPYNVCTLSNSYISYSNPGLFKALSWLMDWESMERVLVPPVFLYVCKPFIYSSKVTVRVASLAVGIVWLFAFTYSCSIFLFGGNLEGVIGLDPCPGDCVIMLTPSWNTTDLIISFLLPFSIIISLYGQIFVVAQRQASAISAQQKIRHQQSKILNSIKSERKAAKTLGIVISVFLSCWLPFYTYTVINQFFEFSLPLYLYTVLTWLAFMNSGMNPIIYAFFYPWFRKSFRLLITLRICRPWKKIKKLLKACQLP</sequence>
<feature type="transmembrane region" description="Helical" evidence="12">
    <location>
        <begin position="260"/>
        <end position="284"/>
    </location>
</feature>
<keyword evidence="15" id="KW-1185">Reference proteome</keyword>
<dbReference type="SUPFAM" id="SSF81321">
    <property type="entry name" value="Family A G protein-coupled receptor-like"/>
    <property type="match status" value="2"/>
</dbReference>
<dbReference type="Pfam" id="PF00001">
    <property type="entry name" value="7tm_1"/>
    <property type="match status" value="2"/>
</dbReference>
<evidence type="ECO:0000256" key="2">
    <source>
        <dbReference type="ARBA" id="ARBA00022475"/>
    </source>
</evidence>
<keyword evidence="3 11" id="KW-0812">Transmembrane</keyword>
<dbReference type="InterPro" id="IPR017452">
    <property type="entry name" value="GPCR_Rhodpsn_7TM"/>
</dbReference>
<feature type="domain" description="G-protein coupled receptors family 1 profile" evidence="13">
    <location>
        <begin position="55"/>
        <end position="489"/>
    </location>
</feature>
<keyword evidence="6 12" id="KW-0472">Membrane</keyword>
<dbReference type="GO" id="GO:0001594">
    <property type="term" value="F:trace-amine receptor activity"/>
    <property type="evidence" value="ECO:0007669"/>
    <property type="project" value="TreeGrafter"/>
</dbReference>
<feature type="transmembrane region" description="Helical" evidence="12">
    <location>
        <begin position="196"/>
        <end position="217"/>
    </location>
</feature>
<dbReference type="GO" id="GO:0005886">
    <property type="term" value="C:plasma membrane"/>
    <property type="evidence" value="ECO:0007669"/>
    <property type="project" value="UniProtKB-SubCell"/>
</dbReference>
<dbReference type="GeneTree" id="ENSGT01120000271932"/>
<dbReference type="PRINTS" id="PR00237">
    <property type="entry name" value="GPCRRHODOPSN"/>
</dbReference>
<dbReference type="AlphaFoldDB" id="A0A8C4X414"/>
<dbReference type="PROSITE" id="PS00237">
    <property type="entry name" value="G_PROTEIN_RECEP_F1_1"/>
    <property type="match status" value="1"/>
</dbReference>
<feature type="transmembrane region" description="Helical" evidence="12">
    <location>
        <begin position="468"/>
        <end position="492"/>
    </location>
</feature>
<dbReference type="Gene3D" id="1.20.1070.10">
    <property type="entry name" value="Rhodopsin 7-helix transmembrane proteins"/>
    <property type="match status" value="2"/>
</dbReference>
<feature type="transmembrane region" description="Helical" evidence="12">
    <location>
        <begin position="39"/>
        <end position="63"/>
    </location>
</feature>
<evidence type="ECO:0000256" key="10">
    <source>
        <dbReference type="ARBA" id="ARBA00023224"/>
    </source>
</evidence>
<keyword evidence="10 11" id="KW-0807">Transducer</keyword>
<evidence type="ECO:0000256" key="3">
    <source>
        <dbReference type="ARBA" id="ARBA00022692"/>
    </source>
</evidence>
<organism evidence="14 15">
    <name type="scientific">Erpetoichthys calabaricus</name>
    <name type="common">Rope fish</name>
    <name type="synonym">Calamoichthys calabaricus</name>
    <dbReference type="NCBI Taxonomy" id="27687"/>
    <lineage>
        <taxon>Eukaryota</taxon>
        <taxon>Metazoa</taxon>
        <taxon>Chordata</taxon>
        <taxon>Craniata</taxon>
        <taxon>Vertebrata</taxon>
        <taxon>Euteleostomi</taxon>
        <taxon>Actinopterygii</taxon>
        <taxon>Polypteriformes</taxon>
        <taxon>Polypteridae</taxon>
        <taxon>Erpetoichthys</taxon>
    </lineage>
</organism>
<evidence type="ECO:0000256" key="5">
    <source>
        <dbReference type="ARBA" id="ARBA00023040"/>
    </source>
</evidence>
<reference evidence="14" key="1">
    <citation type="submission" date="2021-06" db="EMBL/GenBank/DDBJ databases">
        <authorList>
            <consortium name="Wellcome Sanger Institute Data Sharing"/>
        </authorList>
    </citation>
    <scope>NUCLEOTIDE SEQUENCE [LARGE SCALE GENOMIC DNA]</scope>
</reference>
<feature type="transmembrane region" description="Helical" evidence="12">
    <location>
        <begin position="102"/>
        <end position="123"/>
    </location>
</feature>
<dbReference type="Ensembl" id="ENSECRT00000003264.1">
    <property type="protein sequence ID" value="ENSECRP00000003210.1"/>
    <property type="gene ID" value="ENSECRG00000002193.1"/>
</dbReference>
<feature type="transmembrane region" description="Helical" evidence="12">
    <location>
        <begin position="333"/>
        <end position="353"/>
    </location>
</feature>
<keyword evidence="4 12" id="KW-1133">Transmembrane helix</keyword>
<proteinExistence type="inferred from homology"/>
<evidence type="ECO:0000256" key="12">
    <source>
        <dbReference type="SAM" id="Phobius"/>
    </source>
</evidence>
<reference evidence="14" key="2">
    <citation type="submission" date="2025-08" db="UniProtKB">
        <authorList>
            <consortium name="Ensembl"/>
        </authorList>
    </citation>
    <scope>IDENTIFICATION</scope>
</reference>
<feature type="transmembrane region" description="Helical" evidence="12">
    <location>
        <begin position="75"/>
        <end position="95"/>
    </location>
</feature>
<evidence type="ECO:0000313" key="15">
    <source>
        <dbReference type="Proteomes" id="UP000694620"/>
    </source>
</evidence>
<dbReference type="InterPro" id="IPR050569">
    <property type="entry name" value="TAAR"/>
</dbReference>
<dbReference type="PANTHER" id="PTHR24249:SF381">
    <property type="entry name" value="TRACE AMINE ASSOCIATED RECEPTOR 19P-RELATED"/>
    <property type="match status" value="1"/>
</dbReference>
<evidence type="ECO:0000256" key="8">
    <source>
        <dbReference type="ARBA" id="ARBA00023170"/>
    </source>
</evidence>
<keyword evidence="8 11" id="KW-0675">Receptor</keyword>
<protein>
    <recommendedName>
        <fullName evidence="13">G-protein coupled receptors family 1 profile domain-containing protein</fullName>
    </recommendedName>
</protein>
<feature type="transmembrane region" description="Helical" evidence="12">
    <location>
        <begin position="382"/>
        <end position="404"/>
    </location>
</feature>
<evidence type="ECO:0000256" key="7">
    <source>
        <dbReference type="ARBA" id="ARBA00023157"/>
    </source>
</evidence>
<feature type="transmembrane region" description="Helical" evidence="12">
    <location>
        <begin position="304"/>
        <end position="321"/>
    </location>
</feature>
<feature type="transmembrane region" description="Helical" evidence="12">
    <location>
        <begin position="437"/>
        <end position="456"/>
    </location>
</feature>
<dbReference type="InterPro" id="IPR000276">
    <property type="entry name" value="GPCR_Rhodpsn"/>
</dbReference>
<evidence type="ECO:0000256" key="9">
    <source>
        <dbReference type="ARBA" id="ARBA00023180"/>
    </source>
</evidence>
<evidence type="ECO:0000256" key="6">
    <source>
        <dbReference type="ARBA" id="ARBA00023136"/>
    </source>
</evidence>
<keyword evidence="2" id="KW-1003">Cell membrane</keyword>
<keyword evidence="7" id="KW-1015">Disulfide bond</keyword>
<keyword evidence="5 11" id="KW-0297">G-protein coupled receptor</keyword>
<reference evidence="14" key="3">
    <citation type="submission" date="2025-09" db="UniProtKB">
        <authorList>
            <consortium name="Ensembl"/>
        </authorList>
    </citation>
    <scope>IDENTIFICATION</scope>
</reference>
<dbReference type="PANTHER" id="PTHR24249">
    <property type="entry name" value="HISTAMINE RECEPTOR-RELATED G-PROTEIN COUPLED RECEPTOR"/>
    <property type="match status" value="1"/>
</dbReference>
<comment type="similarity">
    <text evidence="11">Belongs to the G-protein coupled receptor 1 family.</text>
</comment>
<accession>A0A8C4X414</accession>
<comment type="subcellular location">
    <subcellularLocation>
        <location evidence="1">Cell membrane</location>
        <topology evidence="1">Multi-pass membrane protein</topology>
    </subcellularLocation>
</comment>
<keyword evidence="9" id="KW-0325">Glycoprotein</keyword>
<feature type="transmembrane region" description="Helical" evidence="12">
    <location>
        <begin position="158"/>
        <end position="176"/>
    </location>
</feature>
<evidence type="ECO:0000313" key="14">
    <source>
        <dbReference type="Ensembl" id="ENSECRP00000003210.1"/>
    </source>
</evidence>
<evidence type="ECO:0000259" key="13">
    <source>
        <dbReference type="PROSITE" id="PS50262"/>
    </source>
</evidence>
<evidence type="ECO:0000256" key="11">
    <source>
        <dbReference type="RuleBase" id="RU000688"/>
    </source>
</evidence>
<dbReference type="PROSITE" id="PS50262">
    <property type="entry name" value="G_PROTEIN_RECEP_F1_2"/>
    <property type="match status" value="1"/>
</dbReference>
<evidence type="ECO:0000256" key="4">
    <source>
        <dbReference type="ARBA" id="ARBA00022989"/>
    </source>
</evidence>
<dbReference type="FunFam" id="1.20.1070.10:FF:000030">
    <property type="entry name" value="trace amine-associated receptor 1"/>
    <property type="match status" value="1"/>
</dbReference>
<evidence type="ECO:0000256" key="1">
    <source>
        <dbReference type="ARBA" id="ARBA00004651"/>
    </source>
</evidence>
<dbReference type="Proteomes" id="UP000694620">
    <property type="component" value="Chromosome 3"/>
</dbReference>